<comment type="caution">
    <text evidence="1">The sequence shown here is derived from an EMBL/GenBank/DDBJ whole genome shotgun (WGS) entry which is preliminary data.</text>
</comment>
<organism evidence="1 2">
    <name type="scientific">Pneumocystis jirovecii (strain RU7)</name>
    <name type="common">Human pneumocystis pneumonia agent</name>
    <dbReference type="NCBI Taxonomy" id="1408657"/>
    <lineage>
        <taxon>Eukaryota</taxon>
        <taxon>Fungi</taxon>
        <taxon>Dikarya</taxon>
        <taxon>Ascomycota</taxon>
        <taxon>Taphrinomycotina</taxon>
        <taxon>Pneumocystomycetes</taxon>
        <taxon>Pneumocystaceae</taxon>
        <taxon>Pneumocystis</taxon>
    </lineage>
</organism>
<dbReference type="GeneID" id="28942211"/>
<evidence type="ECO:0000313" key="1">
    <source>
        <dbReference type="EMBL" id="KTW25546.1"/>
    </source>
</evidence>
<protein>
    <submittedName>
        <fullName evidence="1">Uncharacterized protein</fullName>
    </submittedName>
</protein>
<dbReference type="STRING" id="1408657.A0A0W4ZAV2"/>
<gene>
    <name evidence="1" type="ORF">T551_03693</name>
</gene>
<accession>A0A0W4ZAV2</accession>
<proteinExistence type="predicted"/>
<dbReference type="RefSeq" id="XP_018227836.1">
    <property type="nucleotide sequence ID" value="XM_018375956.1"/>
</dbReference>
<sequence length="618" mass="71321">MVLGDDVSMYSLILDDSITTEEKCKTYLEYLCEKLVEKLPGGNFTNILKKLCNLTKRNNYCKGLFTQGRIKKDLDKKCNGIKDKLKYYYYSLSKTLFTGEWNARIEAEDCENYETLCIVFQRVCYGLISDLCGKFNNLCYKKYIKDTEDSVLLEFIGKEALSNESKNNELEHEHLYTQCIHTLLKKCHCITSFGPTMAESCSQLTDTCNHFNRSTTITCRYLDSYIKNFLLEKQEHITGYKKKITRNKCSLLGACEYYLLLCHNKTTENLCKPIIEECSAKADLDMGFVKNLSLGECKSTFQNVNLTRFFYEKQKSGVSLPHKAPYLTPLLMFFSSLERSTLTLKERCLNFIKKNCLALLGMFPNLHEYCKSGYTDECNDMDRRMNTTCINLNKTFEELGLTSTNGVWTILWNSTANNITTPQCQMLIEECTYFRPGCPGIKSPCENVKALCYTLSKKRSHLNYFWEKLEEKLSPSDFSIFNQSNLPQSSAASNLYQHIYKHILDICAELGGTNEVLFRWCLHPTPNHPPLPSVTFPGNLFDRLFHDFLARRDDLERGLLYVGEPPSLAECAPYVYECHNLLEIFKDLTTNCTILENECYNGYKDYDKLENSKLIKSI</sequence>
<dbReference type="OrthoDB" id="5479326at2759"/>
<dbReference type="AlphaFoldDB" id="A0A0W4ZAV2"/>
<reference evidence="2" key="1">
    <citation type="journal article" date="2016" name="Nat. Commun.">
        <title>Genome analysis of three Pneumocystis species reveals adaptation mechanisms to life exclusively in mammalian hosts.</title>
        <authorList>
            <person name="Ma L."/>
            <person name="Chen Z."/>
            <person name="Huang D.W."/>
            <person name="Kutty G."/>
            <person name="Ishihara M."/>
            <person name="Wang H."/>
            <person name="Abouelleil A."/>
            <person name="Bishop L."/>
            <person name="Davey E."/>
            <person name="Deng R."/>
            <person name="Deng X."/>
            <person name="Fan L."/>
            <person name="Fantoni G."/>
            <person name="Fitzgerald M."/>
            <person name="Gogineni E."/>
            <person name="Goldberg J.M."/>
            <person name="Handley G."/>
            <person name="Hu X."/>
            <person name="Huber C."/>
            <person name="Jiao X."/>
            <person name="Jones K."/>
            <person name="Levin J.Z."/>
            <person name="Liu Y."/>
            <person name="Macdonald P."/>
            <person name="Melnikov A."/>
            <person name="Raley C."/>
            <person name="Sassi M."/>
            <person name="Sherman B.T."/>
            <person name="Song X."/>
            <person name="Sykes S."/>
            <person name="Tran B."/>
            <person name="Walsh L."/>
            <person name="Xia Y."/>
            <person name="Yang J."/>
            <person name="Young S."/>
            <person name="Zeng Q."/>
            <person name="Zheng X."/>
            <person name="Stephens R."/>
            <person name="Nusbaum C."/>
            <person name="Birren B.W."/>
            <person name="Azadi P."/>
            <person name="Lempicki R.A."/>
            <person name="Cuomo C.A."/>
            <person name="Kovacs J.A."/>
        </authorList>
    </citation>
    <scope>NUCLEOTIDE SEQUENCE [LARGE SCALE GENOMIC DNA]</scope>
    <source>
        <strain evidence="2">RU7</strain>
    </source>
</reference>
<dbReference type="Proteomes" id="UP000053447">
    <property type="component" value="Unassembled WGS sequence"/>
</dbReference>
<dbReference type="Pfam" id="PF02349">
    <property type="entry name" value="MSG"/>
    <property type="match status" value="1"/>
</dbReference>
<evidence type="ECO:0000313" key="2">
    <source>
        <dbReference type="Proteomes" id="UP000053447"/>
    </source>
</evidence>
<name>A0A0W4ZAV2_PNEJ7</name>
<dbReference type="EMBL" id="LFWA01000028">
    <property type="protein sequence ID" value="KTW25546.1"/>
    <property type="molecule type" value="Genomic_DNA"/>
</dbReference>
<dbReference type="InterPro" id="IPR003330">
    <property type="entry name" value="MSG"/>
</dbReference>
<keyword evidence="2" id="KW-1185">Reference proteome</keyword>
<dbReference type="VEuPathDB" id="FungiDB:T551_03693"/>